<evidence type="ECO:0000313" key="3">
    <source>
        <dbReference type="Proteomes" id="UP001230207"/>
    </source>
</evidence>
<organism evidence="2 3">
    <name type="scientific">Pararhizobium capsulatum DSM 1112</name>
    <dbReference type="NCBI Taxonomy" id="1121113"/>
    <lineage>
        <taxon>Bacteria</taxon>
        <taxon>Pseudomonadati</taxon>
        <taxon>Pseudomonadota</taxon>
        <taxon>Alphaproteobacteria</taxon>
        <taxon>Hyphomicrobiales</taxon>
        <taxon>Rhizobiaceae</taxon>
        <taxon>Rhizobium/Agrobacterium group</taxon>
        <taxon>Pararhizobium</taxon>
    </lineage>
</organism>
<dbReference type="RefSeq" id="WP_307230829.1">
    <property type="nucleotide sequence ID" value="NZ_JAUSVF010000001.1"/>
</dbReference>
<name>A0ABU0BRA2_9HYPH</name>
<protein>
    <submittedName>
        <fullName evidence="2">Uncharacterized protein</fullName>
    </submittedName>
</protein>
<feature type="region of interest" description="Disordered" evidence="1">
    <location>
        <begin position="221"/>
        <end position="241"/>
    </location>
</feature>
<evidence type="ECO:0000313" key="2">
    <source>
        <dbReference type="EMBL" id="MDQ0320773.1"/>
    </source>
</evidence>
<keyword evidence="3" id="KW-1185">Reference proteome</keyword>
<dbReference type="Proteomes" id="UP001230207">
    <property type="component" value="Unassembled WGS sequence"/>
</dbReference>
<evidence type="ECO:0000256" key="1">
    <source>
        <dbReference type="SAM" id="MobiDB-lite"/>
    </source>
</evidence>
<comment type="caution">
    <text evidence="2">The sequence shown here is derived from an EMBL/GenBank/DDBJ whole genome shotgun (WGS) entry which is preliminary data.</text>
</comment>
<feature type="compositionally biased region" description="Basic and acidic residues" evidence="1">
    <location>
        <begin position="222"/>
        <end position="241"/>
    </location>
</feature>
<proteinExistence type="predicted"/>
<reference evidence="2 3" key="1">
    <citation type="submission" date="2023-07" db="EMBL/GenBank/DDBJ databases">
        <title>Genomic Encyclopedia of Type Strains, Phase IV (KMG-IV): sequencing the most valuable type-strain genomes for metagenomic binning, comparative biology and taxonomic classification.</title>
        <authorList>
            <person name="Goeker M."/>
        </authorList>
    </citation>
    <scope>NUCLEOTIDE SEQUENCE [LARGE SCALE GENOMIC DNA]</scope>
    <source>
        <strain evidence="2 3">DSM 1112</strain>
    </source>
</reference>
<accession>A0ABU0BRA2</accession>
<gene>
    <name evidence="2" type="ORF">QO002_002911</name>
</gene>
<dbReference type="EMBL" id="JAUSVF010000001">
    <property type="protein sequence ID" value="MDQ0320773.1"/>
    <property type="molecule type" value="Genomic_DNA"/>
</dbReference>
<sequence>MGLPLPQFRRAWLDFHPHDKRLYTILLVGYDKPVTMSEFELAKLRRFCRRCESVLGREFPKQYSFWKETPDGFFRPSRKVWALHIAQQMKIGDQLHSEWEYDKHEIHTVWREATVKEQMWSHLEGLGAGEERAREERELDERFARLRSEVRLRNWSGKGLQARYLREKAAMEARWVVKLDLIAKKFEAQTARPTEAYRRAMADLEARLEVKRLELNAMLPPERPRPVKVPERRPGRPPAKRDRATELILSMDGCRVAELKDAAEANGVGWKAMVAAAKTLGVDKTGRRWRTIKLPLN</sequence>